<protein>
    <submittedName>
        <fullName evidence="1">Uncharacterized protein</fullName>
    </submittedName>
</protein>
<comment type="caution">
    <text evidence="1">The sequence shown here is derived from an EMBL/GenBank/DDBJ whole genome shotgun (WGS) entry which is preliminary data.</text>
</comment>
<sequence>MEALPLTGDLPAVTGADESSLVHDSKRDQLLMFAATGYEDAGGQVWSYDFASQAVSALEPTNRAYIDDSPSSQALHRVREAVYVEALDLVLFVQMWVDGQQVGYDVANNVWVKTNIARHPSEQFGSVDCGITIDPERERLYALCNYAENFALRATFADITTTPL</sequence>
<evidence type="ECO:0000313" key="2">
    <source>
        <dbReference type="Proteomes" id="UP001150924"/>
    </source>
</evidence>
<dbReference type="AlphaFoldDB" id="A0A9X3F0G2"/>
<organism evidence="1 2">
    <name type="scientific">Nannocystis pusilla</name>
    <dbReference type="NCBI Taxonomy" id="889268"/>
    <lineage>
        <taxon>Bacteria</taxon>
        <taxon>Pseudomonadati</taxon>
        <taxon>Myxococcota</taxon>
        <taxon>Polyangia</taxon>
        <taxon>Nannocystales</taxon>
        <taxon>Nannocystaceae</taxon>
        <taxon>Nannocystis</taxon>
    </lineage>
</organism>
<name>A0A9X3F0G2_9BACT</name>
<dbReference type="RefSeq" id="WP_267771829.1">
    <property type="nucleotide sequence ID" value="NZ_JAPNKE010000002.1"/>
</dbReference>
<proteinExistence type="predicted"/>
<dbReference type="EMBL" id="JAPNKE010000002">
    <property type="protein sequence ID" value="MCY1009171.1"/>
    <property type="molecule type" value="Genomic_DNA"/>
</dbReference>
<gene>
    <name evidence="1" type="ORF">OV079_27125</name>
</gene>
<dbReference type="Proteomes" id="UP001150924">
    <property type="component" value="Unassembled WGS sequence"/>
</dbReference>
<keyword evidence="2" id="KW-1185">Reference proteome</keyword>
<accession>A0A9X3F0G2</accession>
<evidence type="ECO:0000313" key="1">
    <source>
        <dbReference type="EMBL" id="MCY1009171.1"/>
    </source>
</evidence>
<reference evidence="1" key="1">
    <citation type="submission" date="2022-11" db="EMBL/GenBank/DDBJ databases">
        <title>Minimal conservation of predation-associated metabolite biosynthetic gene clusters underscores biosynthetic potential of Myxococcota including descriptions for ten novel species: Archangium lansinium sp. nov., Myxococcus landrumus sp. nov., Nannocystis bai.</title>
        <authorList>
            <person name="Ahearne A."/>
            <person name="Stevens C."/>
            <person name="Phillips K."/>
        </authorList>
    </citation>
    <scope>NUCLEOTIDE SEQUENCE</scope>
    <source>
        <strain evidence="1">Na p29</strain>
    </source>
</reference>